<name>A0A803PXV7_CANSA</name>
<keyword evidence="2" id="KW-1185">Reference proteome</keyword>
<sequence>MQDREVQRIVDASNFNRKEMPFRYLGIPICSKRISSKECSILAEKMTTRIKTWSAQNLSYLQYMLQGAGLISWESVCESKADGGAGFKKIAEWNVAGLFMYVWVVANKEDNL</sequence>
<reference evidence="1" key="1">
    <citation type="submission" date="2018-11" db="EMBL/GenBank/DDBJ databases">
        <authorList>
            <person name="Grassa J C."/>
        </authorList>
    </citation>
    <scope>NUCLEOTIDE SEQUENCE [LARGE SCALE GENOMIC DNA]</scope>
</reference>
<accession>A0A803PXV7</accession>
<protein>
    <submittedName>
        <fullName evidence="1">Uncharacterized protein</fullName>
    </submittedName>
</protein>
<dbReference type="Proteomes" id="UP000596661">
    <property type="component" value="Chromosome 6"/>
</dbReference>
<dbReference type="PANTHER" id="PTHR33116:SF84">
    <property type="entry name" value="RNA-DIRECTED DNA POLYMERASE"/>
    <property type="match status" value="1"/>
</dbReference>
<reference evidence="1" key="2">
    <citation type="submission" date="2021-03" db="UniProtKB">
        <authorList>
            <consortium name="EnsemblPlants"/>
        </authorList>
    </citation>
    <scope>IDENTIFICATION</scope>
</reference>
<evidence type="ECO:0000313" key="1">
    <source>
        <dbReference type="EnsemblPlants" id="cds.evm.model.06.31"/>
    </source>
</evidence>
<dbReference type="EnsemblPlants" id="evm.model.06.31">
    <property type="protein sequence ID" value="cds.evm.model.06.31"/>
    <property type="gene ID" value="evm.TU.06.31"/>
</dbReference>
<dbReference type="PANTHER" id="PTHR33116">
    <property type="entry name" value="REVERSE TRANSCRIPTASE ZINC-BINDING DOMAIN-CONTAINING PROTEIN-RELATED-RELATED"/>
    <property type="match status" value="1"/>
</dbReference>
<dbReference type="EMBL" id="UZAU01000553">
    <property type="status" value="NOT_ANNOTATED_CDS"/>
    <property type="molecule type" value="Genomic_DNA"/>
</dbReference>
<organism evidence="1 2">
    <name type="scientific">Cannabis sativa</name>
    <name type="common">Hemp</name>
    <name type="synonym">Marijuana</name>
    <dbReference type="NCBI Taxonomy" id="3483"/>
    <lineage>
        <taxon>Eukaryota</taxon>
        <taxon>Viridiplantae</taxon>
        <taxon>Streptophyta</taxon>
        <taxon>Embryophyta</taxon>
        <taxon>Tracheophyta</taxon>
        <taxon>Spermatophyta</taxon>
        <taxon>Magnoliopsida</taxon>
        <taxon>eudicotyledons</taxon>
        <taxon>Gunneridae</taxon>
        <taxon>Pentapetalae</taxon>
        <taxon>rosids</taxon>
        <taxon>fabids</taxon>
        <taxon>Rosales</taxon>
        <taxon>Cannabaceae</taxon>
        <taxon>Cannabis</taxon>
    </lineage>
</organism>
<proteinExistence type="predicted"/>
<evidence type="ECO:0000313" key="2">
    <source>
        <dbReference type="Proteomes" id="UP000596661"/>
    </source>
</evidence>
<dbReference type="Gramene" id="evm.model.06.31">
    <property type="protein sequence ID" value="cds.evm.model.06.31"/>
    <property type="gene ID" value="evm.TU.06.31"/>
</dbReference>
<dbReference type="AlphaFoldDB" id="A0A803PXV7"/>